<dbReference type="EMBL" id="RGET01000001">
    <property type="protein sequence ID" value="NBN87510.1"/>
    <property type="molecule type" value="Genomic_DNA"/>
</dbReference>
<reference evidence="1" key="1">
    <citation type="submission" date="2018-10" db="EMBL/GenBank/DDBJ databases">
        <title>Iterative Subtractive Binning of Freshwater Chronoseries Metagenomes Recovers Nearly Complete Genomes from over Four Hundred Novel Species.</title>
        <authorList>
            <person name="Rodriguez-R L.M."/>
            <person name="Tsementzi D."/>
            <person name="Luo C."/>
            <person name="Konstantinidis K.T."/>
        </authorList>
    </citation>
    <scope>NUCLEOTIDE SEQUENCE</scope>
    <source>
        <strain evidence="1">WB7_6_001</strain>
    </source>
</reference>
<proteinExistence type="predicted"/>
<comment type="caution">
    <text evidence="1">The sequence shown here is derived from an EMBL/GenBank/DDBJ whole genome shotgun (WGS) entry which is preliminary data.</text>
</comment>
<evidence type="ECO:0000313" key="1">
    <source>
        <dbReference type="EMBL" id="NBN87510.1"/>
    </source>
</evidence>
<protein>
    <submittedName>
        <fullName evidence="1">Uncharacterized protein</fullName>
    </submittedName>
</protein>
<organism evidence="1 2">
    <name type="scientific">Candidatus Fonsibacter lacus</name>
    <dbReference type="NCBI Taxonomy" id="2576439"/>
    <lineage>
        <taxon>Bacteria</taxon>
        <taxon>Pseudomonadati</taxon>
        <taxon>Pseudomonadota</taxon>
        <taxon>Alphaproteobacteria</taxon>
        <taxon>Candidatus Pelagibacterales</taxon>
        <taxon>Candidatus Pelagibacterales incertae sedis</taxon>
        <taxon>Candidatus Fonsibacter</taxon>
    </lineage>
</organism>
<name>A0A964XRA3_9PROT</name>
<gene>
    <name evidence="1" type="ORF">EBV32_00220</name>
</gene>
<dbReference type="Proteomes" id="UP000713222">
    <property type="component" value="Unassembled WGS sequence"/>
</dbReference>
<evidence type="ECO:0000313" key="2">
    <source>
        <dbReference type="Proteomes" id="UP000713222"/>
    </source>
</evidence>
<accession>A0A964XRA3</accession>
<dbReference type="AlphaFoldDB" id="A0A964XRA3"/>
<sequence length="59" mass="6648">METIQDQLAAAKLVLSQAQTEYQHCFARGDWTACSKAKRKVAKCMKEVQYLIAQKLAVC</sequence>